<dbReference type="Proteomes" id="UP000028007">
    <property type="component" value="Unassembled WGS sequence"/>
</dbReference>
<feature type="region of interest" description="Disordered" evidence="1">
    <location>
        <begin position="1"/>
        <end position="23"/>
    </location>
</feature>
<reference evidence="2 3" key="1">
    <citation type="journal article" date="1992" name="Int. J. Syst. Bacteriol.">
        <title>Sphingobacterium antarcticus sp. nov. a Psychrotrophic Bacterium from the Soils of Schirmacher Oasis, Antarctica.</title>
        <authorList>
            <person name="Shivaji S."/>
            <person name="Ray M.K."/>
            <person name="Rao N.S."/>
            <person name="Saiserr L."/>
            <person name="Jagannadham M.V."/>
            <person name="Kumar G.S."/>
            <person name="Reddy G."/>
            <person name="Bhargava P.M."/>
        </authorList>
    </citation>
    <scope>NUCLEOTIDE SEQUENCE [LARGE SCALE GENOMIC DNA]</scope>
    <source>
        <strain evidence="2 3">4BY</strain>
    </source>
</reference>
<keyword evidence="3" id="KW-1185">Reference proteome</keyword>
<evidence type="ECO:0000256" key="1">
    <source>
        <dbReference type="SAM" id="MobiDB-lite"/>
    </source>
</evidence>
<sequence length="150" mass="17609">MSNKNNNRFKSKSSDDYDRRRNNREEKIVKEELPKIVFSFKDIDIGQIPPGQSYLEWQNQGTLSIMVDKLGQICQYNITEAQQLGMLTVYGNFPPKSDFKHPKHINEKVNWAVIKNIKGQKGRLAGHIIMNVFYIVFLDMNHKFYITEKK</sequence>
<dbReference type="EMBL" id="JNFF01000116">
    <property type="protein sequence ID" value="KEQ28311.1"/>
    <property type="molecule type" value="Genomic_DNA"/>
</dbReference>
<proteinExistence type="predicted"/>
<evidence type="ECO:0000313" key="3">
    <source>
        <dbReference type="Proteomes" id="UP000028007"/>
    </source>
</evidence>
<name>A0A081PC88_9SPHI</name>
<evidence type="ECO:0000313" key="2">
    <source>
        <dbReference type="EMBL" id="KEQ28311.1"/>
    </source>
</evidence>
<dbReference type="AlphaFoldDB" id="A0A081PC88"/>
<organism evidence="2 3">
    <name type="scientific">Pedobacter antarcticus 4BY</name>
    <dbReference type="NCBI Taxonomy" id="1358423"/>
    <lineage>
        <taxon>Bacteria</taxon>
        <taxon>Pseudomonadati</taxon>
        <taxon>Bacteroidota</taxon>
        <taxon>Sphingobacteriia</taxon>
        <taxon>Sphingobacteriales</taxon>
        <taxon>Sphingobacteriaceae</taxon>
        <taxon>Pedobacter</taxon>
    </lineage>
</organism>
<accession>A0A081PC88</accession>
<feature type="compositionally biased region" description="Basic and acidic residues" evidence="1">
    <location>
        <begin position="12"/>
        <end position="23"/>
    </location>
</feature>
<dbReference type="RefSeq" id="WP_037444108.1">
    <property type="nucleotide sequence ID" value="NZ_JNFF01000116.1"/>
</dbReference>
<protein>
    <submittedName>
        <fullName evidence="2">Uncharacterized protein</fullName>
    </submittedName>
</protein>
<gene>
    <name evidence="2" type="ORF">N180_01365</name>
</gene>
<dbReference type="OrthoDB" id="983063at2"/>
<comment type="caution">
    <text evidence="2">The sequence shown here is derived from an EMBL/GenBank/DDBJ whole genome shotgun (WGS) entry which is preliminary data.</text>
</comment>
<dbReference type="eggNOG" id="ENOG5033GAX">
    <property type="taxonomic scope" value="Bacteria"/>
</dbReference>